<evidence type="ECO:0000256" key="1">
    <source>
        <dbReference type="SAM" id="MobiDB-lite"/>
    </source>
</evidence>
<dbReference type="Pfam" id="PF12170">
    <property type="entry name" value="DNA_pol3_tau_5"/>
    <property type="match status" value="1"/>
</dbReference>
<gene>
    <name evidence="3" type="ORF">MNBD_GAMMA04-2110</name>
</gene>
<sequence length="261" mass="28448">MVNKSESEVPNMEVPSMDTPMVSEPAAEMVQNRQQGGGEFSTPPMSSSSDHLEQIKARLKQQTLGKPSIGASAPLDTIPSSPPPVSKQTIQTPATPVDTVLEQHENAVVELPEVITAPLASSSEEGGGRKFEEMPTDGIEEWLALIEKLPLKGMAAEVARNSVLIALSATKMTVSIDPEQNYSRQTMALEQFLEAVKQHFGLDFELEFVSAKAHFTPVKYEKQQAQIRQQKAEKSIQQDPSVQALTQTLGLEVVQNSIQSI</sequence>
<dbReference type="GO" id="GO:0003887">
    <property type="term" value="F:DNA-directed DNA polymerase activity"/>
    <property type="evidence" value="ECO:0007669"/>
    <property type="project" value="InterPro"/>
</dbReference>
<organism evidence="3">
    <name type="scientific">hydrothermal vent metagenome</name>
    <dbReference type="NCBI Taxonomy" id="652676"/>
    <lineage>
        <taxon>unclassified sequences</taxon>
        <taxon>metagenomes</taxon>
        <taxon>ecological metagenomes</taxon>
    </lineage>
</organism>
<reference evidence="3" key="1">
    <citation type="submission" date="2018-06" db="EMBL/GenBank/DDBJ databases">
        <authorList>
            <person name="Zhirakovskaya E."/>
        </authorList>
    </citation>
    <scope>NUCLEOTIDE SEQUENCE</scope>
</reference>
<evidence type="ECO:0000259" key="2">
    <source>
        <dbReference type="Pfam" id="PF12170"/>
    </source>
</evidence>
<proteinExistence type="predicted"/>
<dbReference type="AlphaFoldDB" id="A0A3B0WJT5"/>
<evidence type="ECO:0000313" key="3">
    <source>
        <dbReference type="EMBL" id="VAW43804.1"/>
    </source>
</evidence>
<protein>
    <recommendedName>
        <fullName evidence="2">DNA polymerase III tau subunit domain-containing protein</fullName>
    </recommendedName>
</protein>
<dbReference type="InterPro" id="IPR038249">
    <property type="entry name" value="PolIII_tau_V_sf"/>
</dbReference>
<feature type="region of interest" description="Disordered" evidence="1">
    <location>
        <begin position="30"/>
        <end position="91"/>
    </location>
</feature>
<name>A0A3B0WJT5_9ZZZZ</name>
<feature type="domain" description="DNA polymerase III tau subunit" evidence="2">
    <location>
        <begin position="141"/>
        <end position="258"/>
    </location>
</feature>
<accession>A0A3B0WJT5</accession>
<dbReference type="EMBL" id="UOFB01000001">
    <property type="protein sequence ID" value="VAW43804.1"/>
    <property type="molecule type" value="Genomic_DNA"/>
</dbReference>
<dbReference type="InterPro" id="IPR021029">
    <property type="entry name" value="DNA_pol_III_tau_dom-5"/>
</dbReference>
<dbReference type="Gene3D" id="3.30.300.150">
    <property type="entry name" value="DNA polymerase III, tau subunit, domain V"/>
    <property type="match status" value="1"/>
</dbReference>